<feature type="transmembrane region" description="Helical" evidence="1">
    <location>
        <begin position="143"/>
        <end position="164"/>
    </location>
</feature>
<protein>
    <recommendedName>
        <fullName evidence="4">Lysine transporter LysE</fullName>
    </recommendedName>
</protein>
<feature type="transmembrane region" description="Helical" evidence="1">
    <location>
        <begin position="176"/>
        <end position="197"/>
    </location>
</feature>
<feature type="transmembrane region" description="Helical" evidence="1">
    <location>
        <begin position="12"/>
        <end position="33"/>
    </location>
</feature>
<feature type="transmembrane region" description="Helical" evidence="1">
    <location>
        <begin position="103"/>
        <end position="123"/>
    </location>
</feature>
<dbReference type="PANTHER" id="PTHR38825">
    <property type="entry name" value="LYSINE EXPORTER PROTEIN (LYSE/YGGA)"/>
    <property type="match status" value="1"/>
</dbReference>
<feature type="transmembrane region" description="Helical" evidence="1">
    <location>
        <begin position="45"/>
        <end position="64"/>
    </location>
</feature>
<dbReference type="PANTHER" id="PTHR38825:SF2">
    <property type="entry name" value="LYSINE TRANSPORTER LYSE"/>
    <property type="match status" value="1"/>
</dbReference>
<dbReference type="EMBL" id="MFQZ01000008">
    <property type="protein sequence ID" value="OGH88057.1"/>
    <property type="molecule type" value="Genomic_DNA"/>
</dbReference>
<evidence type="ECO:0008006" key="4">
    <source>
        <dbReference type="Google" id="ProtNLM"/>
    </source>
</evidence>
<proteinExistence type="predicted"/>
<accession>A0A1F6NVV5</accession>
<evidence type="ECO:0000256" key="1">
    <source>
        <dbReference type="SAM" id="Phobius"/>
    </source>
</evidence>
<keyword evidence="1" id="KW-0472">Membrane</keyword>
<comment type="caution">
    <text evidence="2">The sequence shown here is derived from an EMBL/GenBank/DDBJ whole genome shotgun (WGS) entry which is preliminary data.</text>
</comment>
<dbReference type="AlphaFoldDB" id="A0A1F6NVV5"/>
<dbReference type="STRING" id="1798704.A3J93_02710"/>
<reference evidence="2 3" key="1">
    <citation type="journal article" date="2016" name="Nat. Commun.">
        <title>Thousands of microbial genomes shed light on interconnected biogeochemical processes in an aquifer system.</title>
        <authorList>
            <person name="Anantharaman K."/>
            <person name="Brown C.T."/>
            <person name="Hug L.A."/>
            <person name="Sharon I."/>
            <person name="Castelle C.J."/>
            <person name="Probst A.J."/>
            <person name="Thomas B.C."/>
            <person name="Singh A."/>
            <person name="Wilkins M.J."/>
            <person name="Karaoz U."/>
            <person name="Brodie E.L."/>
            <person name="Williams K.H."/>
            <person name="Hubbard S.S."/>
            <person name="Banfield J.F."/>
        </authorList>
    </citation>
    <scope>NUCLEOTIDE SEQUENCE [LARGE SCALE GENOMIC DNA]</scope>
</reference>
<dbReference type="Proteomes" id="UP000177907">
    <property type="component" value="Unassembled WGS sequence"/>
</dbReference>
<keyword evidence="1" id="KW-0812">Transmembrane</keyword>
<evidence type="ECO:0000313" key="3">
    <source>
        <dbReference type="Proteomes" id="UP000177907"/>
    </source>
</evidence>
<keyword evidence="1" id="KW-1133">Transmembrane helix</keyword>
<name>A0A1F6NVV5_9BACT</name>
<sequence length="205" mass="22923">MEVFNKILEIFLLGVIGGAVPGPMLTAVFTEVLSGGFVKSLRVVGRALFAETVVALVVLLAIFALDIPQLYFYILSILGSGYLIYLASKVWKINKIDNSNGEIFTLAKIFMLTILNGGFWIFWLTVCVPRAFSLDELIFGGRFIFLLVFELGWLLMTAGLGYIFSRFRPILLKQNLVATVFKIFATLLVLFALRSVYDSIIFIIN</sequence>
<feature type="transmembrane region" description="Helical" evidence="1">
    <location>
        <begin position="70"/>
        <end position="91"/>
    </location>
</feature>
<evidence type="ECO:0000313" key="2">
    <source>
        <dbReference type="EMBL" id="OGH88057.1"/>
    </source>
</evidence>
<organism evidence="2 3">
    <name type="scientific">Candidatus Magasanikbacteria bacterium RIFOXYC2_FULL_42_28</name>
    <dbReference type="NCBI Taxonomy" id="1798704"/>
    <lineage>
        <taxon>Bacteria</taxon>
        <taxon>Candidatus Magasanikiibacteriota</taxon>
    </lineage>
</organism>
<gene>
    <name evidence="2" type="ORF">A3J93_02710</name>
</gene>